<proteinExistence type="predicted"/>
<dbReference type="Pfam" id="PF00675">
    <property type="entry name" value="Peptidase_M16"/>
    <property type="match status" value="1"/>
</dbReference>
<dbReference type="AlphaFoldDB" id="A0A5C6F9J5"/>
<dbReference type="InterPro" id="IPR011765">
    <property type="entry name" value="Pept_M16_N"/>
</dbReference>
<dbReference type="Pfam" id="PF05193">
    <property type="entry name" value="Peptidase_M16_C"/>
    <property type="match status" value="1"/>
</dbReference>
<protein>
    <submittedName>
        <fullName evidence="3">Peptidase M16 inactive domain protein</fullName>
    </submittedName>
</protein>
<gene>
    <name evidence="3" type="ORF">Poly51_12010</name>
</gene>
<dbReference type="EMBL" id="SJPW01000002">
    <property type="protein sequence ID" value="TWU58423.1"/>
    <property type="molecule type" value="Genomic_DNA"/>
</dbReference>
<sequence>MPIHHETFPNGMTVLVQPMPWQRTAAFSLSLRGGIQAEPVDRGGLSGLVCEIVQRGAGSQSSRDLVAIQDNLGIDRNSGVSTAMSSFTCAMPADSLEPALELYADIVRRPHLPADQLDDARMMSIQELRAMEDEPTHRVMRRLREVHYGDLLGRSIHGTVEGLESITQDHVREYYTEHYHAGGAILAVAGNVDVVDVVEWAKANFGDWKSGSVSPLPAPTGKATYEHITSPSSQTHIGFSFPCIPYGHEDYFKMRAGIGILSDGMSSRLFDRVREKRGLCYTVSASCHSLKHCGGVFGYAGTTPERAQETLDVTVREIEHMIDDLDVGELDRWKVRIESGLIMEQESSASRAASLASDWYQIERVMTMEEIESEIASLTLEDVRKYWSDHPPRGYRIVTLGPDPLKVA</sequence>
<name>A0A5C6F9J5_9BACT</name>
<dbReference type="InterPro" id="IPR050361">
    <property type="entry name" value="MPP/UQCRC_Complex"/>
</dbReference>
<dbReference type="Proteomes" id="UP000318288">
    <property type="component" value="Unassembled WGS sequence"/>
</dbReference>
<dbReference type="RefSeq" id="WP_146455304.1">
    <property type="nucleotide sequence ID" value="NZ_SJPW01000002.1"/>
</dbReference>
<dbReference type="Gene3D" id="3.30.830.10">
    <property type="entry name" value="Metalloenzyme, LuxS/M16 peptidase-like"/>
    <property type="match status" value="2"/>
</dbReference>
<accession>A0A5C6F9J5</accession>
<dbReference type="PANTHER" id="PTHR11851">
    <property type="entry name" value="METALLOPROTEASE"/>
    <property type="match status" value="1"/>
</dbReference>
<dbReference type="SUPFAM" id="SSF63411">
    <property type="entry name" value="LuxS/MPP-like metallohydrolase"/>
    <property type="match status" value="2"/>
</dbReference>
<evidence type="ECO:0000313" key="4">
    <source>
        <dbReference type="Proteomes" id="UP000318288"/>
    </source>
</evidence>
<feature type="domain" description="Peptidase M16 C-terminal" evidence="2">
    <location>
        <begin position="165"/>
        <end position="333"/>
    </location>
</feature>
<evidence type="ECO:0000313" key="3">
    <source>
        <dbReference type="EMBL" id="TWU58423.1"/>
    </source>
</evidence>
<feature type="domain" description="Peptidase M16 N-terminal" evidence="1">
    <location>
        <begin position="14"/>
        <end position="158"/>
    </location>
</feature>
<dbReference type="InterPro" id="IPR007863">
    <property type="entry name" value="Peptidase_M16_C"/>
</dbReference>
<dbReference type="PANTHER" id="PTHR11851:SF219">
    <property type="entry name" value="HYPOTHETICAL ZINC PROTEASE"/>
    <property type="match status" value="1"/>
</dbReference>
<keyword evidence="4" id="KW-1185">Reference proteome</keyword>
<comment type="caution">
    <text evidence="3">The sequence shown here is derived from an EMBL/GenBank/DDBJ whole genome shotgun (WGS) entry which is preliminary data.</text>
</comment>
<reference evidence="3 4" key="1">
    <citation type="submission" date="2019-02" db="EMBL/GenBank/DDBJ databases">
        <title>Deep-cultivation of Planctomycetes and their phenomic and genomic characterization uncovers novel biology.</title>
        <authorList>
            <person name="Wiegand S."/>
            <person name="Jogler M."/>
            <person name="Boedeker C."/>
            <person name="Pinto D."/>
            <person name="Vollmers J."/>
            <person name="Rivas-Marin E."/>
            <person name="Kohn T."/>
            <person name="Peeters S.H."/>
            <person name="Heuer A."/>
            <person name="Rast P."/>
            <person name="Oberbeckmann S."/>
            <person name="Bunk B."/>
            <person name="Jeske O."/>
            <person name="Meyerdierks A."/>
            <person name="Storesund J.E."/>
            <person name="Kallscheuer N."/>
            <person name="Luecker S."/>
            <person name="Lage O.M."/>
            <person name="Pohl T."/>
            <person name="Merkel B.J."/>
            <person name="Hornburger P."/>
            <person name="Mueller R.-W."/>
            <person name="Bruemmer F."/>
            <person name="Labrenz M."/>
            <person name="Spormann A.M."/>
            <person name="Op Den Camp H."/>
            <person name="Overmann J."/>
            <person name="Amann R."/>
            <person name="Jetten M.S.M."/>
            <person name="Mascher T."/>
            <person name="Medema M.H."/>
            <person name="Devos D.P."/>
            <person name="Kaster A.-K."/>
            <person name="Ovreas L."/>
            <person name="Rohde M."/>
            <person name="Galperin M.Y."/>
            <person name="Jogler C."/>
        </authorList>
    </citation>
    <scope>NUCLEOTIDE SEQUENCE [LARGE SCALE GENOMIC DNA]</scope>
    <source>
        <strain evidence="3 4">Poly51</strain>
    </source>
</reference>
<dbReference type="OrthoDB" id="9762085at2"/>
<evidence type="ECO:0000259" key="2">
    <source>
        <dbReference type="Pfam" id="PF05193"/>
    </source>
</evidence>
<organism evidence="3 4">
    <name type="scientific">Rubripirellula tenax</name>
    <dbReference type="NCBI Taxonomy" id="2528015"/>
    <lineage>
        <taxon>Bacteria</taxon>
        <taxon>Pseudomonadati</taxon>
        <taxon>Planctomycetota</taxon>
        <taxon>Planctomycetia</taxon>
        <taxon>Pirellulales</taxon>
        <taxon>Pirellulaceae</taxon>
        <taxon>Rubripirellula</taxon>
    </lineage>
</organism>
<dbReference type="GO" id="GO:0046872">
    <property type="term" value="F:metal ion binding"/>
    <property type="evidence" value="ECO:0007669"/>
    <property type="project" value="InterPro"/>
</dbReference>
<dbReference type="InterPro" id="IPR011249">
    <property type="entry name" value="Metalloenz_LuxS/M16"/>
</dbReference>
<evidence type="ECO:0000259" key="1">
    <source>
        <dbReference type="Pfam" id="PF00675"/>
    </source>
</evidence>